<evidence type="ECO:0000256" key="3">
    <source>
        <dbReference type="ARBA" id="ARBA00022448"/>
    </source>
</evidence>
<comment type="similarity">
    <text evidence="2">Belongs to the major facilitator superfamily.</text>
</comment>
<evidence type="ECO:0000256" key="1">
    <source>
        <dbReference type="ARBA" id="ARBA00004651"/>
    </source>
</evidence>
<dbReference type="Proteomes" id="UP000019197">
    <property type="component" value="Unassembled WGS sequence"/>
</dbReference>
<feature type="transmembrane region" description="Helical" evidence="5">
    <location>
        <begin position="34"/>
        <end position="54"/>
    </location>
</feature>
<keyword evidence="5" id="KW-0472">Membrane</keyword>
<dbReference type="PANTHER" id="PTHR43271">
    <property type="entry name" value="BLL2771 PROTEIN"/>
    <property type="match status" value="1"/>
</dbReference>
<accession>W1IT05</accession>
<sequence>MDEAKYYWAAHAIASGWVGARAKRAKAQASSLYLFCYYAGSSISGTLDGIFWSFYQWNGVAIFISLLTILAFYLGMKLNKLTA</sequence>
<dbReference type="InterPro" id="IPR036259">
    <property type="entry name" value="MFS_trans_sf"/>
</dbReference>
<evidence type="ECO:0000256" key="2">
    <source>
        <dbReference type="ARBA" id="ARBA00008335"/>
    </source>
</evidence>
<evidence type="ECO:0000256" key="5">
    <source>
        <dbReference type="SAM" id="Phobius"/>
    </source>
</evidence>
<keyword evidence="3" id="KW-0813">Transport</keyword>
<comment type="caution">
    <text evidence="6">The sequence shown here is derived from an EMBL/GenBank/DDBJ whole genome shotgun (WGS) entry which is preliminary data.</text>
</comment>
<keyword evidence="5" id="KW-0812">Transmembrane</keyword>
<dbReference type="AlphaFoldDB" id="W1IT05"/>
<proteinExistence type="inferred from homology"/>
<gene>
    <name evidence="6" type="ORF">XCR1_160020</name>
</gene>
<dbReference type="SUPFAM" id="SSF103473">
    <property type="entry name" value="MFS general substrate transporter"/>
    <property type="match status" value="1"/>
</dbReference>
<evidence type="ECO:0000256" key="4">
    <source>
        <dbReference type="ARBA" id="ARBA00022475"/>
    </source>
</evidence>
<evidence type="ECO:0000313" key="7">
    <source>
        <dbReference type="Proteomes" id="UP000019197"/>
    </source>
</evidence>
<dbReference type="GO" id="GO:0005886">
    <property type="term" value="C:plasma membrane"/>
    <property type="evidence" value="ECO:0007669"/>
    <property type="project" value="UniProtKB-SubCell"/>
</dbReference>
<keyword evidence="4" id="KW-1003">Cell membrane</keyword>
<reference evidence="6 7" key="1">
    <citation type="submission" date="2013-11" db="EMBL/GenBank/DDBJ databases">
        <title>Draft genome sequence and annotation of the entomopathogenic bacterium, Xenorhabdus cabanillasi strain JM26.</title>
        <authorList>
            <person name="Gualtieri M."/>
            <person name="Ogier J.C."/>
            <person name="Pages S."/>
            <person name="Givaudan A."/>
            <person name="Gaudriault S."/>
        </authorList>
    </citation>
    <scope>NUCLEOTIDE SEQUENCE [LARGE SCALE GENOMIC DNA]</scope>
    <source>
        <strain evidence="6 7">JM26</strain>
    </source>
</reference>
<organism evidence="6 7">
    <name type="scientific">Xenorhabdus cabanillasii JM26</name>
    <dbReference type="NCBI Taxonomy" id="1427517"/>
    <lineage>
        <taxon>Bacteria</taxon>
        <taxon>Pseudomonadati</taxon>
        <taxon>Pseudomonadota</taxon>
        <taxon>Gammaproteobacteria</taxon>
        <taxon>Enterobacterales</taxon>
        <taxon>Morganellaceae</taxon>
        <taxon>Xenorhabdus</taxon>
    </lineage>
</organism>
<name>W1IT05_9GAMM</name>
<comment type="subcellular location">
    <subcellularLocation>
        <location evidence="1">Cell membrane</location>
        <topology evidence="1">Multi-pass membrane protein</topology>
    </subcellularLocation>
</comment>
<dbReference type="PANTHER" id="PTHR43271:SF1">
    <property type="entry name" value="INNER MEMBRANE TRANSPORT PROTEIN YNFM"/>
    <property type="match status" value="1"/>
</dbReference>
<protein>
    <submittedName>
        <fullName evidence="6">Uncharacterized protein</fullName>
    </submittedName>
</protein>
<dbReference type="EMBL" id="CBXE010000068">
    <property type="protein sequence ID" value="CDL81622.1"/>
    <property type="molecule type" value="Genomic_DNA"/>
</dbReference>
<keyword evidence="5" id="KW-1133">Transmembrane helix</keyword>
<feature type="transmembrane region" description="Helical" evidence="5">
    <location>
        <begin position="60"/>
        <end position="76"/>
    </location>
</feature>
<evidence type="ECO:0000313" key="6">
    <source>
        <dbReference type="EMBL" id="CDL81622.1"/>
    </source>
</evidence>